<dbReference type="KEGG" id="mlir:LPB04_19640"/>
<dbReference type="Pfam" id="PF00441">
    <property type="entry name" value="Acyl-CoA_dh_1"/>
    <property type="match status" value="1"/>
</dbReference>
<dbReference type="SUPFAM" id="SSF56645">
    <property type="entry name" value="Acyl-CoA dehydrogenase NM domain-like"/>
    <property type="match status" value="1"/>
</dbReference>
<evidence type="ECO:0000259" key="8">
    <source>
        <dbReference type="Pfam" id="PF02770"/>
    </source>
</evidence>
<feature type="domain" description="Acyl-CoA oxidase/dehydrogenase middle" evidence="8">
    <location>
        <begin position="137"/>
        <end position="238"/>
    </location>
</feature>
<dbReference type="InterPro" id="IPR050741">
    <property type="entry name" value="Acyl-CoA_dehydrogenase"/>
</dbReference>
<protein>
    <submittedName>
        <fullName evidence="10">Acyl-CoA dehydrogenase family protein</fullName>
    </submittedName>
</protein>
<reference evidence="10 11" key="1">
    <citation type="submission" date="2020-10" db="EMBL/GenBank/DDBJ databases">
        <title>Genome sequencing of Massilia sp. LPB0304.</title>
        <authorList>
            <person name="Kim J."/>
        </authorList>
    </citation>
    <scope>NUCLEOTIDE SEQUENCE [LARGE SCALE GENOMIC DNA]</scope>
    <source>
        <strain evidence="10 11">LPB0304</strain>
    </source>
</reference>
<dbReference type="GO" id="GO:0005737">
    <property type="term" value="C:cytoplasm"/>
    <property type="evidence" value="ECO:0007669"/>
    <property type="project" value="TreeGrafter"/>
</dbReference>
<comment type="subunit">
    <text evidence="3">Homodimer.</text>
</comment>
<evidence type="ECO:0000256" key="5">
    <source>
        <dbReference type="ARBA" id="ARBA00022827"/>
    </source>
</evidence>
<evidence type="ECO:0000256" key="3">
    <source>
        <dbReference type="ARBA" id="ARBA00011738"/>
    </source>
</evidence>
<dbReference type="InterPro" id="IPR006091">
    <property type="entry name" value="Acyl-CoA_Oxase/DH_mid-dom"/>
</dbReference>
<dbReference type="AlphaFoldDB" id="A0A7L9U251"/>
<dbReference type="GO" id="GO:0033539">
    <property type="term" value="P:fatty acid beta-oxidation using acyl-CoA dehydrogenase"/>
    <property type="evidence" value="ECO:0007669"/>
    <property type="project" value="TreeGrafter"/>
</dbReference>
<dbReference type="InterPro" id="IPR013786">
    <property type="entry name" value="AcylCoA_DH/ox_N"/>
</dbReference>
<evidence type="ECO:0000259" key="7">
    <source>
        <dbReference type="Pfam" id="PF00441"/>
    </source>
</evidence>
<evidence type="ECO:0000313" key="10">
    <source>
        <dbReference type="EMBL" id="QOL49113.1"/>
    </source>
</evidence>
<keyword evidence="6" id="KW-0560">Oxidoreductase</keyword>
<dbReference type="InterPro" id="IPR009100">
    <property type="entry name" value="AcylCoA_DH/oxidase_NM_dom_sf"/>
</dbReference>
<dbReference type="Gene3D" id="2.40.110.10">
    <property type="entry name" value="Butyryl-CoA Dehydrogenase, subunit A, domain 2"/>
    <property type="match status" value="1"/>
</dbReference>
<accession>A0A7L9U251</accession>
<evidence type="ECO:0000256" key="6">
    <source>
        <dbReference type="ARBA" id="ARBA00023002"/>
    </source>
</evidence>
<evidence type="ECO:0000256" key="2">
    <source>
        <dbReference type="ARBA" id="ARBA00009347"/>
    </source>
</evidence>
<keyword evidence="5" id="KW-0274">FAD</keyword>
<dbReference type="SUPFAM" id="SSF47203">
    <property type="entry name" value="Acyl-CoA dehydrogenase C-terminal domain-like"/>
    <property type="match status" value="1"/>
</dbReference>
<sequence>MDFDYSDRCKELRNRLLAFMDEHIYPNEKAYKQEIDANGVAGNRWVPTEIIERLKPLAREQGLWNLFLPKSRRAPEGLSNLDYAPLCEIMGRVGWAPEVFNCGAPDTGNMETLERYASEEHKTQWLEPLLRGEIRSAFAMTEPDVASSDATNIATRIERDGDEYVINGHKWWISGAGDPRCQIYIVMGKTDPTAARHQQQSMILVPANTPGITVKRPLPVFGYDDAPHGHCEILFENVRVPAANMLLGEGRGFEIAQGRLGPGRIHHCMRAIGVAERALELMCKRLDSRVAFGKKISEQGVWRERIAESRIRIDTARLLTLKAAWMMDTVGNKVAAAEIAMIKVLAPNVAQQVLDWAIQAHGAGGVSDDFPLAYQWAGNRTLRLADGPDEVHRNAIAKVELAKYL</sequence>
<dbReference type="Gene3D" id="1.20.140.10">
    <property type="entry name" value="Butyryl-CoA Dehydrogenase, subunit A, domain 3"/>
    <property type="match status" value="1"/>
</dbReference>
<dbReference type="GO" id="GO:0003995">
    <property type="term" value="F:acyl-CoA dehydrogenase activity"/>
    <property type="evidence" value="ECO:0007669"/>
    <property type="project" value="TreeGrafter"/>
</dbReference>
<feature type="domain" description="Acyl-CoA dehydrogenase/oxidase C-terminal" evidence="7">
    <location>
        <begin position="250"/>
        <end position="399"/>
    </location>
</feature>
<comment type="similarity">
    <text evidence="2">Belongs to the acyl-CoA dehydrogenase family.</text>
</comment>
<dbReference type="InterPro" id="IPR037069">
    <property type="entry name" value="AcylCoA_DH/ox_N_sf"/>
</dbReference>
<evidence type="ECO:0000259" key="9">
    <source>
        <dbReference type="Pfam" id="PF02771"/>
    </source>
</evidence>
<dbReference type="Proteomes" id="UP000593875">
    <property type="component" value="Chromosome"/>
</dbReference>
<dbReference type="InterPro" id="IPR036250">
    <property type="entry name" value="AcylCo_DH-like_C"/>
</dbReference>
<dbReference type="EMBL" id="CP062941">
    <property type="protein sequence ID" value="QOL49113.1"/>
    <property type="molecule type" value="Genomic_DNA"/>
</dbReference>
<dbReference type="GO" id="GO:0050660">
    <property type="term" value="F:flavin adenine dinucleotide binding"/>
    <property type="evidence" value="ECO:0007669"/>
    <property type="project" value="InterPro"/>
</dbReference>
<dbReference type="InterPro" id="IPR009075">
    <property type="entry name" value="AcylCo_DH/oxidase_C"/>
</dbReference>
<dbReference type="RefSeq" id="WP_193686155.1">
    <property type="nucleotide sequence ID" value="NZ_CP062941.1"/>
</dbReference>
<dbReference type="Pfam" id="PF02771">
    <property type="entry name" value="Acyl-CoA_dh_N"/>
    <property type="match status" value="1"/>
</dbReference>
<evidence type="ECO:0000313" key="11">
    <source>
        <dbReference type="Proteomes" id="UP000593875"/>
    </source>
</evidence>
<organism evidence="10 11">
    <name type="scientific">Massilia litorea</name>
    <dbReference type="NCBI Taxonomy" id="2769491"/>
    <lineage>
        <taxon>Bacteria</taxon>
        <taxon>Pseudomonadati</taxon>
        <taxon>Pseudomonadota</taxon>
        <taxon>Betaproteobacteria</taxon>
        <taxon>Burkholderiales</taxon>
        <taxon>Oxalobacteraceae</taxon>
        <taxon>Telluria group</taxon>
        <taxon>Massilia</taxon>
    </lineage>
</organism>
<dbReference type="InterPro" id="IPR046373">
    <property type="entry name" value="Acyl-CoA_Oxase/DH_mid-dom_sf"/>
</dbReference>
<dbReference type="PANTHER" id="PTHR48083:SF13">
    <property type="entry name" value="ACYL-COA DEHYDROGENASE FAMILY MEMBER 11"/>
    <property type="match status" value="1"/>
</dbReference>
<dbReference type="FunFam" id="2.40.110.10:FF:000002">
    <property type="entry name" value="Acyl-CoA dehydrogenase fadE12"/>
    <property type="match status" value="1"/>
</dbReference>
<evidence type="ECO:0000256" key="4">
    <source>
        <dbReference type="ARBA" id="ARBA00022630"/>
    </source>
</evidence>
<dbReference type="FunFam" id="1.20.140.10:FF:000018">
    <property type="entry name" value="Acyl-CoA dehydrogenase family member 10"/>
    <property type="match status" value="1"/>
</dbReference>
<gene>
    <name evidence="10" type="ORF">LPB04_19640</name>
</gene>
<evidence type="ECO:0000256" key="1">
    <source>
        <dbReference type="ARBA" id="ARBA00001974"/>
    </source>
</evidence>
<dbReference type="Gene3D" id="1.10.540.10">
    <property type="entry name" value="Acyl-CoA dehydrogenase/oxidase, N-terminal domain"/>
    <property type="match status" value="1"/>
</dbReference>
<keyword evidence="4" id="KW-0285">Flavoprotein</keyword>
<feature type="domain" description="Acyl-CoA dehydrogenase/oxidase N-terminal" evidence="9">
    <location>
        <begin position="9"/>
        <end position="133"/>
    </location>
</feature>
<proteinExistence type="inferred from homology"/>
<keyword evidence="11" id="KW-1185">Reference proteome</keyword>
<dbReference type="PANTHER" id="PTHR48083">
    <property type="entry name" value="MEDIUM-CHAIN SPECIFIC ACYL-COA DEHYDROGENASE, MITOCHONDRIAL-RELATED"/>
    <property type="match status" value="1"/>
</dbReference>
<dbReference type="Pfam" id="PF02770">
    <property type="entry name" value="Acyl-CoA_dh_M"/>
    <property type="match status" value="1"/>
</dbReference>
<comment type="cofactor">
    <cofactor evidence="1">
        <name>FAD</name>
        <dbReference type="ChEBI" id="CHEBI:57692"/>
    </cofactor>
</comment>
<name>A0A7L9U251_9BURK</name>